<dbReference type="GO" id="GO:0016151">
    <property type="term" value="F:nickel cation binding"/>
    <property type="evidence" value="ECO:0007669"/>
    <property type="project" value="UniProtKB-UniRule"/>
</dbReference>
<dbReference type="InterPro" id="IPR002669">
    <property type="entry name" value="UreD"/>
</dbReference>
<comment type="similarity">
    <text evidence="1 3">Belongs to the UreD family.</text>
</comment>
<keyword evidence="3" id="KW-0963">Cytoplasm</keyword>
<dbReference type="GO" id="GO:0005737">
    <property type="term" value="C:cytoplasm"/>
    <property type="evidence" value="ECO:0007669"/>
    <property type="project" value="UniProtKB-SubCell"/>
</dbReference>
<organism evidence="4 5">
    <name type="scientific">Starkeya nomas</name>
    <dbReference type="NCBI Taxonomy" id="2666134"/>
    <lineage>
        <taxon>Bacteria</taxon>
        <taxon>Pseudomonadati</taxon>
        <taxon>Pseudomonadota</taxon>
        <taxon>Alphaproteobacteria</taxon>
        <taxon>Hyphomicrobiales</taxon>
        <taxon>Xanthobacteraceae</taxon>
        <taxon>Starkeya</taxon>
    </lineage>
</organism>
<dbReference type="RefSeq" id="WP_159597547.1">
    <property type="nucleotide sequence ID" value="NZ_CACSAS010000001.1"/>
</dbReference>
<dbReference type="AlphaFoldDB" id="A0A5S9N7V3"/>
<protein>
    <recommendedName>
        <fullName evidence="3">Urease accessory protein UreD</fullName>
    </recommendedName>
</protein>
<keyword evidence="3" id="KW-0996">Nickel insertion</keyword>
<comment type="subunit">
    <text evidence="3">UreD, UreF and UreG form a complex that acts as a GTP-hydrolysis-dependent molecular chaperone, activating the urease apoprotein by helping to assemble the nickel containing metallocenter of UreC. The UreE protein probably delivers the nickel.</text>
</comment>
<dbReference type="EMBL" id="CACSAS010000001">
    <property type="protein sequence ID" value="CAA0085963.1"/>
    <property type="molecule type" value="Genomic_DNA"/>
</dbReference>
<gene>
    <name evidence="4" type="primary">ureD_1</name>
    <name evidence="3" type="synonym">ureD</name>
    <name evidence="4" type="ORF">STARVERO_00117</name>
</gene>
<keyword evidence="2 3" id="KW-0143">Chaperone</keyword>
<comment type="subcellular location">
    <subcellularLocation>
        <location evidence="3">Cytoplasm</location>
    </subcellularLocation>
</comment>
<dbReference type="HAMAP" id="MF_01384">
    <property type="entry name" value="UreD"/>
    <property type="match status" value="1"/>
</dbReference>
<keyword evidence="5" id="KW-1185">Reference proteome</keyword>
<dbReference type="Proteomes" id="UP000433050">
    <property type="component" value="Unassembled WGS sequence"/>
</dbReference>
<reference evidence="4 5" key="1">
    <citation type="submission" date="2019-12" db="EMBL/GenBank/DDBJ databases">
        <authorList>
            <person name="Reyes-Prieto M."/>
        </authorList>
    </citation>
    <scope>NUCLEOTIDE SEQUENCE [LARGE SCALE GENOMIC DNA]</scope>
    <source>
        <strain evidence="4">HF14-78462</strain>
    </source>
</reference>
<evidence type="ECO:0000256" key="3">
    <source>
        <dbReference type="HAMAP-Rule" id="MF_01384"/>
    </source>
</evidence>
<sequence length="287" mass="29277">MKPAAYSGGVGLQAAGRRRAAELVFARGGGRSALVRQITPYPFHVTRPFALDVERPDLATLYLQSASGGLYRDDDLSLEVTLKPGALAHVTSQAATVVHDTGGQPARQHVRVSVGPGAFAALTLDPLILFPGAEFVGRTDIHLAEGALAILADGVSWHDFSGLGRPFGRLSTETCVFDAGGNLLLADRGSVDGTDVVGPASILGPEAGAVGSVLLLGPPGRLPDVAAIEEAIDGAGCFGAAGAAPNGAGIAVRLIAPNGGRIVRAAEALFTLSVGRMLGFAPAHRRK</sequence>
<evidence type="ECO:0000256" key="1">
    <source>
        <dbReference type="ARBA" id="ARBA00007177"/>
    </source>
</evidence>
<accession>A0A5S9N7V3</accession>
<dbReference type="Pfam" id="PF01774">
    <property type="entry name" value="UreD"/>
    <property type="match status" value="1"/>
</dbReference>
<evidence type="ECO:0000313" key="4">
    <source>
        <dbReference type="EMBL" id="CAA0085963.1"/>
    </source>
</evidence>
<dbReference type="PANTHER" id="PTHR33643:SF1">
    <property type="entry name" value="UREASE ACCESSORY PROTEIN D"/>
    <property type="match status" value="1"/>
</dbReference>
<evidence type="ECO:0000313" key="5">
    <source>
        <dbReference type="Proteomes" id="UP000433050"/>
    </source>
</evidence>
<evidence type="ECO:0000256" key="2">
    <source>
        <dbReference type="ARBA" id="ARBA00023186"/>
    </source>
</evidence>
<proteinExistence type="inferred from homology"/>
<name>A0A5S9N7V3_9HYPH</name>
<comment type="function">
    <text evidence="3">Required for maturation of urease via the functional incorporation of the urease nickel metallocenter.</text>
</comment>
<dbReference type="PANTHER" id="PTHR33643">
    <property type="entry name" value="UREASE ACCESSORY PROTEIN D"/>
    <property type="match status" value="1"/>
</dbReference>